<keyword evidence="1" id="KW-0238">DNA-binding</keyword>
<dbReference type="PANTHER" id="PTHR45950:SF1">
    <property type="entry name" value="HOMEOBOX-LEUCINE ZIPPER PROTEIN ATHB-15"/>
    <property type="match status" value="1"/>
</dbReference>
<sequence length="55" mass="5960">MLTRLCSGMDENVLGSSAELFFAPIDASFADDAPLLPSGLRIIPLDYGKVLKSRF</sequence>
<dbReference type="PANTHER" id="PTHR45950">
    <property type="entry name" value="HOMEOBOX-LEUCINE ZIPPER PROTEIN ATHB-14"/>
    <property type="match status" value="1"/>
</dbReference>
<dbReference type="InterPro" id="IPR044830">
    <property type="entry name" value="HD-Zip_III"/>
</dbReference>
<proteinExistence type="predicted"/>
<accession>A0A5N5HJM0</accession>
<keyword evidence="1" id="KW-0371">Homeobox</keyword>
<dbReference type="GO" id="GO:0003700">
    <property type="term" value="F:DNA-binding transcription factor activity"/>
    <property type="evidence" value="ECO:0007669"/>
    <property type="project" value="InterPro"/>
</dbReference>
<dbReference type="OrthoDB" id="1741142at2759"/>
<reference evidence="1 2" key="3">
    <citation type="submission" date="2019-11" db="EMBL/GenBank/DDBJ databases">
        <title>A de novo genome assembly of a pear dwarfing rootstock.</title>
        <authorList>
            <person name="Wang F."/>
            <person name="Wang J."/>
            <person name="Li S."/>
            <person name="Zhang Y."/>
            <person name="Fang M."/>
            <person name="Ma L."/>
            <person name="Zhao Y."/>
            <person name="Jiang S."/>
        </authorList>
    </citation>
    <scope>NUCLEOTIDE SEQUENCE [LARGE SCALE GENOMIC DNA]</scope>
    <source>
        <strain evidence="1">S2</strain>
        <tissue evidence="1">Leaf</tissue>
    </source>
</reference>
<gene>
    <name evidence="1" type="ORF">D8674_017992</name>
</gene>
<protein>
    <submittedName>
        <fullName evidence="1">Homeobox-leucine zipper protein ATHB-15-like</fullName>
    </submittedName>
</protein>
<keyword evidence="2" id="KW-1185">Reference proteome</keyword>
<name>A0A5N5HJM0_9ROSA</name>
<comment type="caution">
    <text evidence="1">The sequence shown here is derived from an EMBL/GenBank/DDBJ whole genome shotgun (WGS) entry which is preliminary data.</text>
</comment>
<dbReference type="Proteomes" id="UP000327157">
    <property type="component" value="Chromosome 16"/>
</dbReference>
<reference evidence="1 2" key="1">
    <citation type="submission" date="2019-09" db="EMBL/GenBank/DDBJ databases">
        <authorList>
            <person name="Ou C."/>
        </authorList>
    </citation>
    <scope>NUCLEOTIDE SEQUENCE [LARGE SCALE GENOMIC DNA]</scope>
    <source>
        <strain evidence="1">S2</strain>
        <tissue evidence="1">Leaf</tissue>
    </source>
</reference>
<organism evidence="1 2">
    <name type="scientific">Pyrus ussuriensis x Pyrus communis</name>
    <dbReference type="NCBI Taxonomy" id="2448454"/>
    <lineage>
        <taxon>Eukaryota</taxon>
        <taxon>Viridiplantae</taxon>
        <taxon>Streptophyta</taxon>
        <taxon>Embryophyta</taxon>
        <taxon>Tracheophyta</taxon>
        <taxon>Spermatophyta</taxon>
        <taxon>Magnoliopsida</taxon>
        <taxon>eudicotyledons</taxon>
        <taxon>Gunneridae</taxon>
        <taxon>Pentapetalae</taxon>
        <taxon>rosids</taxon>
        <taxon>fabids</taxon>
        <taxon>Rosales</taxon>
        <taxon>Rosaceae</taxon>
        <taxon>Amygdaloideae</taxon>
        <taxon>Maleae</taxon>
        <taxon>Pyrus</taxon>
    </lineage>
</organism>
<dbReference type="AlphaFoldDB" id="A0A5N5HJM0"/>
<dbReference type="GO" id="GO:0003677">
    <property type="term" value="F:DNA binding"/>
    <property type="evidence" value="ECO:0007669"/>
    <property type="project" value="UniProtKB-KW"/>
</dbReference>
<dbReference type="EMBL" id="SMOL01000160">
    <property type="protein sequence ID" value="KAB2626332.1"/>
    <property type="molecule type" value="Genomic_DNA"/>
</dbReference>
<evidence type="ECO:0000313" key="2">
    <source>
        <dbReference type="Proteomes" id="UP000327157"/>
    </source>
</evidence>
<evidence type="ECO:0000313" key="1">
    <source>
        <dbReference type="EMBL" id="KAB2626332.1"/>
    </source>
</evidence>
<reference evidence="2" key="2">
    <citation type="submission" date="2019-10" db="EMBL/GenBank/DDBJ databases">
        <title>A de novo genome assembly of a pear dwarfing rootstock.</title>
        <authorList>
            <person name="Wang F."/>
            <person name="Wang J."/>
            <person name="Li S."/>
            <person name="Zhang Y."/>
            <person name="Fang M."/>
            <person name="Ma L."/>
            <person name="Zhao Y."/>
            <person name="Jiang S."/>
        </authorList>
    </citation>
    <scope>NUCLEOTIDE SEQUENCE [LARGE SCALE GENOMIC DNA]</scope>
</reference>